<evidence type="ECO:0000256" key="1">
    <source>
        <dbReference type="SAM" id="MobiDB-lite"/>
    </source>
</evidence>
<evidence type="ECO:0000313" key="2">
    <source>
        <dbReference type="EMBL" id="CAB0039848.1"/>
    </source>
</evidence>
<dbReference type="EMBL" id="CADCXV010000983">
    <property type="protein sequence ID" value="CAB0039848.1"/>
    <property type="molecule type" value="Genomic_DNA"/>
</dbReference>
<accession>A0A6H5IQU6</accession>
<reference evidence="2 3" key="1">
    <citation type="submission" date="2020-02" db="EMBL/GenBank/DDBJ databases">
        <authorList>
            <person name="Ferguson B K."/>
        </authorList>
    </citation>
    <scope>NUCLEOTIDE SEQUENCE [LARGE SCALE GENOMIC DNA]</scope>
</reference>
<feature type="region of interest" description="Disordered" evidence="1">
    <location>
        <begin position="119"/>
        <end position="138"/>
    </location>
</feature>
<evidence type="ECO:0000313" key="3">
    <source>
        <dbReference type="Proteomes" id="UP000479190"/>
    </source>
</evidence>
<proteinExistence type="predicted"/>
<keyword evidence="3" id="KW-1185">Reference proteome</keyword>
<protein>
    <submittedName>
        <fullName evidence="2">Uncharacterized protein</fullName>
    </submittedName>
</protein>
<organism evidence="2 3">
    <name type="scientific">Trichogramma brassicae</name>
    <dbReference type="NCBI Taxonomy" id="86971"/>
    <lineage>
        <taxon>Eukaryota</taxon>
        <taxon>Metazoa</taxon>
        <taxon>Ecdysozoa</taxon>
        <taxon>Arthropoda</taxon>
        <taxon>Hexapoda</taxon>
        <taxon>Insecta</taxon>
        <taxon>Pterygota</taxon>
        <taxon>Neoptera</taxon>
        <taxon>Endopterygota</taxon>
        <taxon>Hymenoptera</taxon>
        <taxon>Apocrita</taxon>
        <taxon>Proctotrupomorpha</taxon>
        <taxon>Chalcidoidea</taxon>
        <taxon>Trichogrammatidae</taxon>
        <taxon>Trichogramma</taxon>
    </lineage>
</organism>
<dbReference type="AlphaFoldDB" id="A0A6H5IQU6"/>
<name>A0A6H5IQU6_9HYME</name>
<sequence length="363" mass="42479">MRLKMLKRDDPRSEARFGKRTTRRGCASRLFSDLYDLRKLLRNNVSANVSYKFDFLKRAIYQSSSQRTDCVYAMYMYEKAKRSYIPLQFWPLPQNQRAMIVLYKFDRFCIKNNTRTAHETAHRTGRKHQNTGLGEEERAESLVRESTTCSGNRSNRKKPLSFAPLCILPIHRYINVQCIYIRNRYTTSARFASTCDIQVYARTYTCIDVDLQTLYNAALSKVPIVKILYNVGYIMRERHKSRFRDYVYGGLRSPQSQSASHAFTAFLSCNVCRSSSIDLIFPKFPDLERSCVRKNISVHDKSQHFLRLHPSRRRSMLYSVQVQNQSSVGDGHHATAHARGTHAPQRRERLTSCIRNYIYIIYI</sequence>
<dbReference type="Proteomes" id="UP000479190">
    <property type="component" value="Unassembled WGS sequence"/>
</dbReference>
<gene>
    <name evidence="2" type="ORF">TBRA_LOCUS11586</name>
</gene>